<name>A0A411YD57_9ACTN</name>
<dbReference type="PANTHER" id="PTHR36435">
    <property type="entry name" value="SLR1288 PROTEIN"/>
    <property type="match status" value="1"/>
</dbReference>
<dbReference type="PANTHER" id="PTHR36435:SF1">
    <property type="entry name" value="CAAX AMINO TERMINAL PROTEASE FAMILY PROTEIN"/>
    <property type="match status" value="1"/>
</dbReference>
<keyword evidence="5" id="KW-1185">Reference proteome</keyword>
<dbReference type="GO" id="GO:0006508">
    <property type="term" value="P:proteolysis"/>
    <property type="evidence" value="ECO:0007669"/>
    <property type="project" value="UniProtKB-KW"/>
</dbReference>
<feature type="transmembrane region" description="Helical" evidence="2">
    <location>
        <begin position="100"/>
        <end position="121"/>
    </location>
</feature>
<feature type="transmembrane region" description="Helical" evidence="2">
    <location>
        <begin position="62"/>
        <end position="85"/>
    </location>
</feature>
<feature type="transmembrane region" description="Helical" evidence="2">
    <location>
        <begin position="222"/>
        <end position="238"/>
    </location>
</feature>
<evidence type="ECO:0000313" key="4">
    <source>
        <dbReference type="EMBL" id="QBI19112.1"/>
    </source>
</evidence>
<evidence type="ECO:0000256" key="2">
    <source>
        <dbReference type="SAM" id="Phobius"/>
    </source>
</evidence>
<evidence type="ECO:0000259" key="3">
    <source>
        <dbReference type="Pfam" id="PF02517"/>
    </source>
</evidence>
<keyword evidence="2" id="KW-1133">Transmembrane helix</keyword>
<evidence type="ECO:0000313" key="5">
    <source>
        <dbReference type="Proteomes" id="UP000291469"/>
    </source>
</evidence>
<reference evidence="4 5" key="1">
    <citation type="submission" date="2019-01" db="EMBL/GenBank/DDBJ databases">
        <title>Egibacter rhizosphaerae EGI 80759T.</title>
        <authorList>
            <person name="Chen D.-D."/>
            <person name="Tian Y."/>
            <person name="Jiao J.-Y."/>
            <person name="Zhang X.-T."/>
            <person name="Zhang Y.-G."/>
            <person name="Zhang Y."/>
            <person name="Xiao M."/>
            <person name="Shu W.-S."/>
            <person name="Li W.-J."/>
        </authorList>
    </citation>
    <scope>NUCLEOTIDE SEQUENCE [LARGE SCALE GENOMIC DNA]</scope>
    <source>
        <strain evidence="4 5">EGI 80759</strain>
    </source>
</reference>
<feature type="transmembrane region" description="Helical" evidence="2">
    <location>
        <begin position="141"/>
        <end position="170"/>
    </location>
</feature>
<keyword evidence="2" id="KW-0472">Membrane</keyword>
<sequence length="296" mass="30265">MSSGAWTTGSLCRRDPLVRCPAVSDPADPTGPTDPTGSTGSAGSTGSRPGSKGRSRFADVPWTLPDSIAVLVLGTVLGTILGFALLPDGADLAGDDAGEFAPVLLAQPIAYIVAVFGVVGLRHPQAFGRLMGSRRPGLRHVAGGIGLGVGGFLLSNLVVGGLITAIFTLLEQEPPAVQQEFQAAAGDPTAVPFLVLGAAVLAPIGEELAFRGMLYPALARRLPRGAAIWVSAIVFALAHPAADLLGYTILAATLLPFGALLAWAYERSGTLLVPFLGHLVFNAIGVTAMLGVAGMW</sequence>
<protein>
    <submittedName>
        <fullName evidence="4">CPBP family intramembrane metalloprotease</fullName>
    </submittedName>
</protein>
<dbReference type="GO" id="GO:0008237">
    <property type="term" value="F:metallopeptidase activity"/>
    <property type="evidence" value="ECO:0007669"/>
    <property type="project" value="UniProtKB-KW"/>
</dbReference>
<feature type="region of interest" description="Disordered" evidence="1">
    <location>
        <begin position="20"/>
        <end position="55"/>
    </location>
</feature>
<dbReference type="InterPro" id="IPR003675">
    <property type="entry name" value="Rce1/LyrA-like_dom"/>
</dbReference>
<keyword evidence="4" id="KW-0482">Metalloprotease</keyword>
<dbReference type="EMBL" id="CP036402">
    <property type="protein sequence ID" value="QBI19112.1"/>
    <property type="molecule type" value="Genomic_DNA"/>
</dbReference>
<dbReference type="Pfam" id="PF02517">
    <property type="entry name" value="Rce1-like"/>
    <property type="match status" value="1"/>
</dbReference>
<dbReference type="GO" id="GO:0080120">
    <property type="term" value="P:CAAX-box protein maturation"/>
    <property type="evidence" value="ECO:0007669"/>
    <property type="project" value="UniProtKB-ARBA"/>
</dbReference>
<dbReference type="Proteomes" id="UP000291469">
    <property type="component" value="Chromosome"/>
</dbReference>
<dbReference type="GO" id="GO:0004175">
    <property type="term" value="F:endopeptidase activity"/>
    <property type="evidence" value="ECO:0007669"/>
    <property type="project" value="UniProtKB-ARBA"/>
</dbReference>
<feature type="transmembrane region" description="Helical" evidence="2">
    <location>
        <begin position="271"/>
        <end position="293"/>
    </location>
</feature>
<dbReference type="OrthoDB" id="3693644at2"/>
<keyword evidence="4" id="KW-0645">Protease</keyword>
<proteinExistence type="predicted"/>
<feature type="transmembrane region" description="Helical" evidence="2">
    <location>
        <begin position="190"/>
        <end position="210"/>
    </location>
</feature>
<evidence type="ECO:0000256" key="1">
    <source>
        <dbReference type="SAM" id="MobiDB-lite"/>
    </source>
</evidence>
<dbReference type="KEGG" id="erz:ER308_05870"/>
<feature type="transmembrane region" description="Helical" evidence="2">
    <location>
        <begin position="244"/>
        <end position="264"/>
    </location>
</feature>
<dbReference type="AlphaFoldDB" id="A0A411YD57"/>
<gene>
    <name evidence="4" type="ORF">ER308_05870</name>
</gene>
<dbReference type="InterPro" id="IPR052710">
    <property type="entry name" value="CAAX_protease"/>
</dbReference>
<accession>A0A411YD57</accession>
<organism evidence="4 5">
    <name type="scientific">Egibacter rhizosphaerae</name>
    <dbReference type="NCBI Taxonomy" id="1670831"/>
    <lineage>
        <taxon>Bacteria</taxon>
        <taxon>Bacillati</taxon>
        <taxon>Actinomycetota</taxon>
        <taxon>Nitriliruptoria</taxon>
        <taxon>Egibacterales</taxon>
        <taxon>Egibacteraceae</taxon>
        <taxon>Egibacter</taxon>
    </lineage>
</organism>
<keyword evidence="4" id="KW-0378">Hydrolase</keyword>
<feature type="domain" description="CAAX prenyl protease 2/Lysostaphin resistance protein A-like" evidence="3">
    <location>
        <begin position="192"/>
        <end position="284"/>
    </location>
</feature>
<feature type="compositionally biased region" description="Low complexity" evidence="1">
    <location>
        <begin position="24"/>
        <end position="50"/>
    </location>
</feature>
<keyword evidence="2" id="KW-0812">Transmembrane</keyword>